<protein>
    <recommendedName>
        <fullName evidence="4">Rab-like protein 3</fullName>
    </recommendedName>
</protein>
<evidence type="ECO:0000256" key="2">
    <source>
        <dbReference type="ARBA" id="ARBA00022741"/>
    </source>
</evidence>
<evidence type="ECO:0000313" key="7">
    <source>
        <dbReference type="Proteomes" id="UP000749559"/>
    </source>
</evidence>
<proteinExistence type="inferred from homology"/>
<name>A0A8S4PPC1_OWEFU</name>
<comment type="function">
    <text evidence="5">Required for KRAS signaling regulation and modulation of cell proliferation. Regulator of KRAS prenylation, and probably prenylation of other small GTPases. Required for lymphocyte development and function. Not required for myeloid cell development.</text>
</comment>
<evidence type="ECO:0000313" key="6">
    <source>
        <dbReference type="EMBL" id="CAH1795334.1"/>
    </source>
</evidence>
<keyword evidence="7" id="KW-1185">Reference proteome</keyword>
<dbReference type="Pfam" id="PF00071">
    <property type="entry name" value="Ras"/>
    <property type="match status" value="1"/>
</dbReference>
<dbReference type="SMART" id="SM00175">
    <property type="entry name" value="RAB"/>
    <property type="match status" value="1"/>
</dbReference>
<evidence type="ECO:0000256" key="5">
    <source>
        <dbReference type="ARBA" id="ARBA00045267"/>
    </source>
</evidence>
<feature type="non-terminal residue" evidence="6">
    <location>
        <position position="1"/>
    </location>
</feature>
<organism evidence="6 7">
    <name type="scientific">Owenia fusiformis</name>
    <name type="common">Polychaete worm</name>
    <dbReference type="NCBI Taxonomy" id="6347"/>
    <lineage>
        <taxon>Eukaryota</taxon>
        <taxon>Metazoa</taxon>
        <taxon>Spiralia</taxon>
        <taxon>Lophotrochozoa</taxon>
        <taxon>Annelida</taxon>
        <taxon>Polychaeta</taxon>
        <taxon>Sedentaria</taxon>
        <taxon>Canalipalpata</taxon>
        <taxon>Sabellida</taxon>
        <taxon>Oweniida</taxon>
        <taxon>Oweniidae</taxon>
        <taxon>Owenia</taxon>
    </lineage>
</organism>
<dbReference type="PROSITE" id="PS51419">
    <property type="entry name" value="RAB"/>
    <property type="match status" value="1"/>
</dbReference>
<evidence type="ECO:0000256" key="3">
    <source>
        <dbReference type="ARBA" id="ARBA00023134"/>
    </source>
</evidence>
<dbReference type="GO" id="GO:0003924">
    <property type="term" value="F:GTPase activity"/>
    <property type="evidence" value="ECO:0007669"/>
    <property type="project" value="InterPro"/>
</dbReference>
<comment type="caution">
    <text evidence="6">The sequence shown here is derived from an EMBL/GenBank/DDBJ whole genome shotgun (WGS) entry which is preliminary data.</text>
</comment>
<dbReference type="SMART" id="SM00174">
    <property type="entry name" value="RHO"/>
    <property type="match status" value="1"/>
</dbReference>
<keyword evidence="3" id="KW-0342">GTP-binding</keyword>
<dbReference type="AlphaFoldDB" id="A0A8S4PPC1"/>
<dbReference type="OrthoDB" id="5914890at2759"/>
<dbReference type="PANTHER" id="PTHR24073">
    <property type="entry name" value="DRAB5-RELATED"/>
    <property type="match status" value="1"/>
</dbReference>
<dbReference type="EMBL" id="CAIIXF020000009">
    <property type="protein sequence ID" value="CAH1795334.1"/>
    <property type="molecule type" value="Genomic_DNA"/>
</dbReference>
<comment type="similarity">
    <text evidence="1">Belongs to the small GTPase superfamily. Rab family.</text>
</comment>
<dbReference type="Proteomes" id="UP000749559">
    <property type="component" value="Unassembled WGS sequence"/>
</dbReference>
<dbReference type="SUPFAM" id="SSF52540">
    <property type="entry name" value="P-loop containing nucleoside triphosphate hydrolases"/>
    <property type="match status" value="1"/>
</dbReference>
<gene>
    <name evidence="6" type="ORF">OFUS_LOCUS19891</name>
</gene>
<reference evidence="6" key="1">
    <citation type="submission" date="2022-03" db="EMBL/GenBank/DDBJ databases">
        <authorList>
            <person name="Martin C."/>
        </authorList>
    </citation>
    <scope>NUCLEOTIDE SEQUENCE</scope>
</reference>
<dbReference type="InterPro" id="IPR027417">
    <property type="entry name" value="P-loop_NTPase"/>
</dbReference>
<dbReference type="InterPro" id="IPR001806">
    <property type="entry name" value="Small_GTPase"/>
</dbReference>
<keyword evidence="2" id="KW-0547">Nucleotide-binding</keyword>
<evidence type="ECO:0000256" key="4">
    <source>
        <dbReference type="ARBA" id="ARBA00041166"/>
    </source>
</evidence>
<evidence type="ECO:0000256" key="1">
    <source>
        <dbReference type="ARBA" id="ARBA00006270"/>
    </source>
</evidence>
<dbReference type="Gene3D" id="3.40.50.300">
    <property type="entry name" value="P-loop containing nucleotide triphosphate hydrolases"/>
    <property type="match status" value="1"/>
</dbReference>
<dbReference type="GO" id="GO:0005525">
    <property type="term" value="F:GTP binding"/>
    <property type="evidence" value="ECO:0007669"/>
    <property type="project" value="UniProtKB-KW"/>
</dbReference>
<sequence>ESQLATSGMATIEKVRILVVGDSGVGKTSLVHLMVNNEPIGNPSWTIGGSVDVKLHDYKAGTPAEKTFFIELWDIGGSSSHSNSRFIFYNPVHGIILVHDLTNRKSHQNLNKWLSEVLNKDNKDNNGYDFDPEQFAGNQVPILVIGTKADMVENLRDRSVSRSSSIAEECGADEINLDNNQVKYLAPGCGNAVKLSKFFDKVIERKHYSNNSRESRESLTSSSQYSAQVGEDMYSVPSGSHNNQDYYNFN</sequence>
<dbReference type="PRINTS" id="PR00449">
    <property type="entry name" value="RASTRNSFRMNG"/>
</dbReference>
<dbReference type="FunFam" id="3.40.50.300:FF:000525">
    <property type="entry name" value="rab-like protein 3 isoform X1"/>
    <property type="match status" value="1"/>
</dbReference>
<accession>A0A8S4PPC1</accession>